<keyword evidence="1" id="KW-0812">Transmembrane</keyword>
<feature type="transmembrane region" description="Helical" evidence="1">
    <location>
        <begin position="39"/>
        <end position="56"/>
    </location>
</feature>
<evidence type="ECO:0000313" key="3">
    <source>
        <dbReference type="Proteomes" id="UP000186922"/>
    </source>
</evidence>
<dbReference type="Proteomes" id="UP000186922">
    <property type="component" value="Unassembled WGS sequence"/>
</dbReference>
<dbReference type="EMBL" id="BDGG01000003">
    <property type="protein sequence ID" value="GAU95106.1"/>
    <property type="molecule type" value="Genomic_DNA"/>
</dbReference>
<name>A0A1D1UZT0_RAMVA</name>
<evidence type="ECO:0000256" key="1">
    <source>
        <dbReference type="SAM" id="Phobius"/>
    </source>
</evidence>
<sequence>MDITEDTGGEPRVFGISFVCTFFRFFSVEKDSVRLPSVLWNRFYLSLGFACVVFLERHGMMRRYRRQYQQKQVPRLF</sequence>
<comment type="caution">
    <text evidence="2">The sequence shown here is derived from an EMBL/GenBank/DDBJ whole genome shotgun (WGS) entry which is preliminary data.</text>
</comment>
<reference evidence="2 3" key="1">
    <citation type="journal article" date="2016" name="Nat. Commun.">
        <title>Extremotolerant tardigrade genome and improved radiotolerance of human cultured cells by tardigrade-unique protein.</title>
        <authorList>
            <person name="Hashimoto T."/>
            <person name="Horikawa D.D."/>
            <person name="Saito Y."/>
            <person name="Kuwahara H."/>
            <person name="Kozuka-Hata H."/>
            <person name="Shin-I T."/>
            <person name="Minakuchi Y."/>
            <person name="Ohishi K."/>
            <person name="Motoyama A."/>
            <person name="Aizu T."/>
            <person name="Enomoto A."/>
            <person name="Kondo K."/>
            <person name="Tanaka S."/>
            <person name="Hara Y."/>
            <person name="Koshikawa S."/>
            <person name="Sagara H."/>
            <person name="Miura T."/>
            <person name="Yokobori S."/>
            <person name="Miyagawa K."/>
            <person name="Suzuki Y."/>
            <person name="Kubo T."/>
            <person name="Oyama M."/>
            <person name="Kohara Y."/>
            <person name="Fujiyama A."/>
            <person name="Arakawa K."/>
            <person name="Katayama T."/>
            <person name="Toyoda A."/>
            <person name="Kunieda T."/>
        </authorList>
    </citation>
    <scope>NUCLEOTIDE SEQUENCE [LARGE SCALE GENOMIC DNA]</scope>
    <source>
        <strain evidence="2 3">YOKOZUNA-1</strain>
    </source>
</reference>
<keyword evidence="1" id="KW-0472">Membrane</keyword>
<organism evidence="2 3">
    <name type="scientific">Ramazzottius varieornatus</name>
    <name type="common">Water bear</name>
    <name type="synonym">Tardigrade</name>
    <dbReference type="NCBI Taxonomy" id="947166"/>
    <lineage>
        <taxon>Eukaryota</taxon>
        <taxon>Metazoa</taxon>
        <taxon>Ecdysozoa</taxon>
        <taxon>Tardigrada</taxon>
        <taxon>Eutardigrada</taxon>
        <taxon>Parachela</taxon>
        <taxon>Hypsibioidea</taxon>
        <taxon>Ramazzottiidae</taxon>
        <taxon>Ramazzottius</taxon>
    </lineage>
</organism>
<dbReference type="AlphaFoldDB" id="A0A1D1UZT0"/>
<proteinExistence type="predicted"/>
<keyword evidence="3" id="KW-1185">Reference proteome</keyword>
<keyword evidence="1" id="KW-1133">Transmembrane helix</keyword>
<evidence type="ECO:0000313" key="2">
    <source>
        <dbReference type="EMBL" id="GAU95106.1"/>
    </source>
</evidence>
<gene>
    <name evidence="2" type="primary">RvY_06782</name>
    <name evidence="2" type="synonym">RvY_06782.1</name>
    <name evidence="2" type="ORF">RvY_06782-1</name>
</gene>
<protein>
    <submittedName>
        <fullName evidence="2">Uncharacterized protein</fullName>
    </submittedName>
</protein>
<accession>A0A1D1UZT0</accession>